<dbReference type="EC" id="2.4.-.-" evidence="1"/>
<dbReference type="Pfam" id="PF13692">
    <property type="entry name" value="Glyco_trans_1_4"/>
    <property type="match status" value="1"/>
</dbReference>
<organism evidence="1 2">
    <name type="scientific">Rubrivirga litoralis</name>
    <dbReference type="NCBI Taxonomy" id="3075598"/>
    <lineage>
        <taxon>Bacteria</taxon>
        <taxon>Pseudomonadati</taxon>
        <taxon>Rhodothermota</taxon>
        <taxon>Rhodothermia</taxon>
        <taxon>Rhodothermales</taxon>
        <taxon>Rubricoccaceae</taxon>
        <taxon>Rubrivirga</taxon>
    </lineage>
</organism>
<protein>
    <submittedName>
        <fullName evidence="1">Glycosyltransferase</fullName>
        <ecNumber evidence="1">2.4.-.-</ecNumber>
    </submittedName>
</protein>
<dbReference type="GO" id="GO:0016757">
    <property type="term" value="F:glycosyltransferase activity"/>
    <property type="evidence" value="ECO:0007669"/>
    <property type="project" value="UniProtKB-KW"/>
</dbReference>
<keyword evidence="2" id="KW-1185">Reference proteome</keyword>
<evidence type="ECO:0000313" key="1">
    <source>
        <dbReference type="EMBL" id="MDT0630441.1"/>
    </source>
</evidence>
<evidence type="ECO:0000313" key="2">
    <source>
        <dbReference type="Proteomes" id="UP001267426"/>
    </source>
</evidence>
<accession>A0ABU3BMI7</accession>
<comment type="caution">
    <text evidence="1">The sequence shown here is derived from an EMBL/GenBank/DDBJ whole genome shotgun (WGS) entry which is preliminary data.</text>
</comment>
<keyword evidence="1" id="KW-0808">Transferase</keyword>
<dbReference type="SUPFAM" id="SSF53756">
    <property type="entry name" value="UDP-Glycosyltransferase/glycogen phosphorylase"/>
    <property type="match status" value="1"/>
</dbReference>
<name>A0ABU3BMI7_9BACT</name>
<keyword evidence="1" id="KW-0328">Glycosyltransferase</keyword>
<sequence>MTRRVLLIDPVSPDSYQARTLYDRALSAPEASVVRVAEGLAQAGHRVTVAQRGRTWPSRSPGGVAYVPFAYGGDWGHLPRAEAVVVVRQAKVLARTRAHFPDARLALWLHETPGSRQRALGPALLAARATAVCPSNAHRAALHDFLLRKAGDGPASAPSARVYSPVDDDLRPDRTAVDPDKLVAFAGPRGALDEVLAAFAHVRRRRPTARLVVLGGRGGRPALPEGAVALGPLPHRGVLRHVREAFAVFAPQTRVEGPLALAFAEANAVGTPVVAHPDAAACEALAEAVGEQRQLVDARDPSAAARRLARWWDEGRPEVDGAPRFRTHRVVRDWERLLGLDRTDRPALRVPVAVPAAPPVAVPAAPPVAVAAPPAAA</sequence>
<dbReference type="RefSeq" id="WP_311661541.1">
    <property type="nucleotide sequence ID" value="NZ_JAVRHT010000002.1"/>
</dbReference>
<dbReference type="Gene3D" id="3.40.50.2000">
    <property type="entry name" value="Glycogen Phosphorylase B"/>
    <property type="match status" value="2"/>
</dbReference>
<reference evidence="1 2" key="1">
    <citation type="submission" date="2023-09" db="EMBL/GenBank/DDBJ databases">
        <authorList>
            <person name="Rey-Velasco X."/>
        </authorList>
    </citation>
    <scope>NUCLEOTIDE SEQUENCE [LARGE SCALE GENOMIC DNA]</scope>
    <source>
        <strain evidence="1 2">F394</strain>
    </source>
</reference>
<proteinExistence type="predicted"/>
<dbReference type="EMBL" id="JAVRHT010000002">
    <property type="protein sequence ID" value="MDT0630441.1"/>
    <property type="molecule type" value="Genomic_DNA"/>
</dbReference>
<gene>
    <name evidence="1" type="ORF">RM540_01665</name>
</gene>
<dbReference type="Proteomes" id="UP001267426">
    <property type="component" value="Unassembled WGS sequence"/>
</dbReference>